<evidence type="ECO:0000313" key="2">
    <source>
        <dbReference type="Proteomes" id="UP000274122"/>
    </source>
</evidence>
<dbReference type="AlphaFoldDB" id="A0A3S4ICT1"/>
<reference evidence="1 2" key="1">
    <citation type="submission" date="2018-12" db="EMBL/GenBank/DDBJ databases">
        <authorList>
            <consortium name="Pathogen Informatics"/>
        </authorList>
    </citation>
    <scope>NUCLEOTIDE SEQUENCE [LARGE SCALE GENOMIC DNA]</scope>
    <source>
        <strain evidence="1 2">NCTC11466</strain>
    </source>
</reference>
<sequence length="66" mass="7067">MWPGDSLIFEGTEGLPAQIARRLDERGLTIAVSEQFTGGLLALQLNRAQAKLQASCVFTAALRHAG</sequence>
<dbReference type="SUPFAM" id="SSF142433">
    <property type="entry name" value="CinA-like"/>
    <property type="match status" value="1"/>
</dbReference>
<evidence type="ECO:0000313" key="1">
    <source>
        <dbReference type="EMBL" id="VEB96184.1"/>
    </source>
</evidence>
<accession>A0A3S4ICT1</accession>
<name>A0A3S4ICT1_9ENTR</name>
<dbReference type="InterPro" id="IPR036653">
    <property type="entry name" value="CinA-like_C"/>
</dbReference>
<proteinExistence type="predicted"/>
<gene>
    <name evidence="1" type="primary">yfaY_2</name>
    <name evidence="1" type="ORF">NCTC11466_01335</name>
</gene>
<dbReference type="EMBL" id="LR134201">
    <property type="protein sequence ID" value="VEB96184.1"/>
    <property type="molecule type" value="Genomic_DNA"/>
</dbReference>
<dbReference type="Gene3D" id="3.90.950.20">
    <property type="entry name" value="CinA-like"/>
    <property type="match status" value="1"/>
</dbReference>
<organism evidence="1 2">
    <name type="scientific">Cedecea lapagei</name>
    <dbReference type="NCBI Taxonomy" id="158823"/>
    <lineage>
        <taxon>Bacteria</taxon>
        <taxon>Pseudomonadati</taxon>
        <taxon>Pseudomonadota</taxon>
        <taxon>Gammaproteobacteria</taxon>
        <taxon>Enterobacterales</taxon>
        <taxon>Enterobacteriaceae</taxon>
        <taxon>Cedecea</taxon>
    </lineage>
</organism>
<protein>
    <submittedName>
        <fullName evidence="1">CinA-like protein</fullName>
    </submittedName>
</protein>
<dbReference type="KEGG" id="clap:NCTC11466_01335"/>
<dbReference type="Proteomes" id="UP000274122">
    <property type="component" value="Chromosome"/>
</dbReference>
<keyword evidence="2" id="KW-1185">Reference proteome</keyword>